<evidence type="ECO:0000313" key="1">
    <source>
        <dbReference type="EMBL" id="RHB37648.1"/>
    </source>
</evidence>
<dbReference type="AlphaFoldDB" id="A0A413VVS7"/>
<evidence type="ECO:0000313" key="2">
    <source>
        <dbReference type="Proteomes" id="UP000284379"/>
    </source>
</evidence>
<dbReference type="Gene3D" id="1.25.40.10">
    <property type="entry name" value="Tetratricopeptide repeat domain"/>
    <property type="match status" value="1"/>
</dbReference>
<sequence length="352" mass="41801">MKYTLEIQKRLLQVENGNLSPHEKALLLKEAIRIADENDDPQWAVEMRLDLIYELNLLSQAEEEIAVFSRILDDYENNKDLISENDILWKYKWICGAAFDVPEVSQSQIDAILEDFKIRTLRNGYSARAYYHLLFLHYNRMRQYDLAKEYADKMLSEKLDDMMCEACELNLLLDYYLETGRFDEAYQRAQPLINKQVTCYEANLRAFLKLAYYAQKAGKPEIASDMCARAEEALAGREKDEYLLLYIGQFIIYNFMVNPQRGWEYAERCIPWSLRTSKYKKYRFGCDMTEALKYESRPEVKLELPEEFPLYNDSGIYNVEELRTYFYNQAKELAQQYDVRNGNKGHMERLEY</sequence>
<reference evidence="1 2" key="1">
    <citation type="submission" date="2018-08" db="EMBL/GenBank/DDBJ databases">
        <title>A genome reference for cultivated species of the human gut microbiota.</title>
        <authorList>
            <person name="Zou Y."/>
            <person name="Xue W."/>
            <person name="Luo G."/>
        </authorList>
    </citation>
    <scope>NUCLEOTIDE SEQUENCE [LARGE SCALE GENOMIC DNA]</scope>
    <source>
        <strain evidence="1 2">AM40-30BH</strain>
    </source>
</reference>
<accession>A0A413VVS7</accession>
<organism evidence="1 2">
    <name type="scientific">Bacteroides nordii</name>
    <dbReference type="NCBI Taxonomy" id="291645"/>
    <lineage>
        <taxon>Bacteria</taxon>
        <taxon>Pseudomonadati</taxon>
        <taxon>Bacteroidota</taxon>
        <taxon>Bacteroidia</taxon>
        <taxon>Bacteroidales</taxon>
        <taxon>Bacteroidaceae</taxon>
        <taxon>Bacteroides</taxon>
    </lineage>
</organism>
<name>A0A413VVS7_9BACE</name>
<evidence type="ECO:0008006" key="3">
    <source>
        <dbReference type="Google" id="ProtNLM"/>
    </source>
</evidence>
<dbReference type="RefSeq" id="WP_122200874.1">
    <property type="nucleotide sequence ID" value="NZ_CABJFV010000002.1"/>
</dbReference>
<dbReference type="Proteomes" id="UP000284379">
    <property type="component" value="Unassembled WGS sequence"/>
</dbReference>
<dbReference type="InterPro" id="IPR011990">
    <property type="entry name" value="TPR-like_helical_dom_sf"/>
</dbReference>
<gene>
    <name evidence="1" type="ORF">DW888_03500</name>
</gene>
<dbReference type="EMBL" id="QSGO01000002">
    <property type="protein sequence ID" value="RHB37648.1"/>
    <property type="molecule type" value="Genomic_DNA"/>
</dbReference>
<protein>
    <recommendedName>
        <fullName evidence="3">Tetratricopeptide repeat protein</fullName>
    </recommendedName>
</protein>
<proteinExistence type="predicted"/>
<comment type="caution">
    <text evidence="1">The sequence shown here is derived from an EMBL/GenBank/DDBJ whole genome shotgun (WGS) entry which is preliminary data.</text>
</comment>